<gene>
    <name evidence="2" type="ORF">HEB94_010085</name>
</gene>
<dbReference type="Proteomes" id="UP000638648">
    <property type="component" value="Unassembled WGS sequence"/>
</dbReference>
<accession>A0A927N7U1</accession>
<keyword evidence="1" id="KW-0472">Membrane</keyword>
<reference evidence="2" key="1">
    <citation type="submission" date="2020-10" db="EMBL/GenBank/DDBJ databases">
        <title>Sequencing the genomes of 1000 actinobacteria strains.</title>
        <authorList>
            <person name="Klenk H.-P."/>
        </authorList>
    </citation>
    <scope>NUCLEOTIDE SEQUENCE</scope>
    <source>
        <strain evidence="2">DSM 45354</strain>
    </source>
</reference>
<evidence type="ECO:0000313" key="2">
    <source>
        <dbReference type="EMBL" id="MBE1613237.1"/>
    </source>
</evidence>
<dbReference type="RefSeq" id="WP_192756143.1">
    <property type="nucleotide sequence ID" value="NZ_BAABJL010000160.1"/>
</dbReference>
<dbReference type="EMBL" id="JADBEM010000001">
    <property type="protein sequence ID" value="MBE1613237.1"/>
    <property type="molecule type" value="Genomic_DNA"/>
</dbReference>
<feature type="transmembrane region" description="Helical" evidence="1">
    <location>
        <begin position="46"/>
        <end position="70"/>
    </location>
</feature>
<proteinExistence type="predicted"/>
<feature type="transmembrane region" description="Helical" evidence="1">
    <location>
        <begin position="82"/>
        <end position="100"/>
    </location>
</feature>
<feature type="transmembrane region" description="Helical" evidence="1">
    <location>
        <begin position="151"/>
        <end position="171"/>
    </location>
</feature>
<dbReference type="Pfam" id="PF04854">
    <property type="entry name" value="DUF624"/>
    <property type="match status" value="1"/>
</dbReference>
<sequence length="215" mass="22597">MSRLGTGGPYRQLYRLLEWAGRLAGLNVVWLLGVLAGFVLGGLAPATVAAAAVVRAHLVGQPVPLWSGFWRYWRAELRRSQVRLGIPILTVWVIVFYVLAARHSPLGIGLGVVGVGYLATLVHLPGVLAHVELSAQDAWLVTLHVAWSRPLGTLALAAGTILAVTAVVFWVPAALPFAFPSVPLAVATWLGLRSPVLAGGRGEGGGTVTGVGRRG</sequence>
<keyword evidence="1" id="KW-0812">Transmembrane</keyword>
<evidence type="ECO:0000256" key="1">
    <source>
        <dbReference type="SAM" id="Phobius"/>
    </source>
</evidence>
<keyword evidence="3" id="KW-1185">Reference proteome</keyword>
<dbReference type="AlphaFoldDB" id="A0A927N7U1"/>
<protein>
    <submittedName>
        <fullName evidence="2">Membrane protein YesL</fullName>
    </submittedName>
</protein>
<organism evidence="2 3">
    <name type="scientific">Actinopolymorpha pittospori</name>
    <dbReference type="NCBI Taxonomy" id="648752"/>
    <lineage>
        <taxon>Bacteria</taxon>
        <taxon>Bacillati</taxon>
        <taxon>Actinomycetota</taxon>
        <taxon>Actinomycetes</taxon>
        <taxon>Propionibacteriales</taxon>
        <taxon>Actinopolymorphaceae</taxon>
        <taxon>Actinopolymorpha</taxon>
    </lineage>
</organism>
<feature type="transmembrane region" description="Helical" evidence="1">
    <location>
        <begin position="106"/>
        <end position="131"/>
    </location>
</feature>
<feature type="transmembrane region" description="Helical" evidence="1">
    <location>
        <begin position="20"/>
        <end position="40"/>
    </location>
</feature>
<comment type="caution">
    <text evidence="2">The sequence shown here is derived from an EMBL/GenBank/DDBJ whole genome shotgun (WGS) entry which is preliminary data.</text>
</comment>
<evidence type="ECO:0000313" key="3">
    <source>
        <dbReference type="Proteomes" id="UP000638648"/>
    </source>
</evidence>
<name>A0A927N7U1_9ACTN</name>
<dbReference type="InterPro" id="IPR006938">
    <property type="entry name" value="DUF624"/>
</dbReference>
<keyword evidence="1" id="KW-1133">Transmembrane helix</keyword>